<dbReference type="OrthoDB" id="5594691at2759"/>
<protein>
    <submittedName>
        <fullName evidence="2">Uncharacterized protein</fullName>
    </submittedName>
</protein>
<feature type="compositionally biased region" description="Basic and acidic residues" evidence="1">
    <location>
        <begin position="296"/>
        <end position="305"/>
    </location>
</feature>
<feature type="compositionally biased region" description="Basic and acidic residues" evidence="1">
    <location>
        <begin position="177"/>
        <end position="190"/>
    </location>
</feature>
<name>A0A9W8EH68_9FUNG</name>
<proteinExistence type="predicted"/>
<feature type="non-terminal residue" evidence="2">
    <location>
        <position position="1"/>
    </location>
</feature>
<organism evidence="2 3">
    <name type="scientific">Coemansia thaxteri</name>
    <dbReference type="NCBI Taxonomy" id="2663907"/>
    <lineage>
        <taxon>Eukaryota</taxon>
        <taxon>Fungi</taxon>
        <taxon>Fungi incertae sedis</taxon>
        <taxon>Zoopagomycota</taxon>
        <taxon>Kickxellomycotina</taxon>
        <taxon>Kickxellomycetes</taxon>
        <taxon>Kickxellales</taxon>
        <taxon>Kickxellaceae</taxon>
        <taxon>Coemansia</taxon>
    </lineage>
</organism>
<dbReference type="EMBL" id="JANBQF010000929">
    <property type="protein sequence ID" value="KAJ1998554.1"/>
    <property type="molecule type" value="Genomic_DNA"/>
</dbReference>
<feature type="region of interest" description="Disordered" evidence="1">
    <location>
        <begin position="97"/>
        <end position="116"/>
    </location>
</feature>
<feature type="compositionally biased region" description="Polar residues" evidence="1">
    <location>
        <begin position="97"/>
        <end position="106"/>
    </location>
</feature>
<dbReference type="Proteomes" id="UP001150907">
    <property type="component" value="Unassembled WGS sequence"/>
</dbReference>
<evidence type="ECO:0000313" key="3">
    <source>
        <dbReference type="Proteomes" id="UP001150907"/>
    </source>
</evidence>
<evidence type="ECO:0000313" key="2">
    <source>
        <dbReference type="EMBL" id="KAJ1998554.1"/>
    </source>
</evidence>
<evidence type="ECO:0000256" key="1">
    <source>
        <dbReference type="SAM" id="MobiDB-lite"/>
    </source>
</evidence>
<feature type="region of interest" description="Disordered" evidence="1">
    <location>
        <begin position="174"/>
        <end position="339"/>
    </location>
</feature>
<keyword evidence="3" id="KW-1185">Reference proteome</keyword>
<comment type="caution">
    <text evidence="2">The sequence shown here is derived from an EMBL/GenBank/DDBJ whole genome shotgun (WGS) entry which is preliminary data.</text>
</comment>
<sequence>HISDDASSEAAGGEMDASVVLETANDELAPVDTPADEDERSVLDVSIAELAGPAAVPIVAGDVVFKDSEDSASKSAVVSDLHNIDNVQTLDEAGSAVQSPHTQATPGLQIELGSGDVTPPEASVMTPSYVMHYSDSVFGDANSIAPGLITMDDLHTAQKASAVVGVSAVNATSVGRKSRESGHHHLHGDGEASVGQRMKRFISGKRTDSPSRVLPDAEPTSPTKGGVTGLLSQYRSSRTSHETKRASATTSAHDSASQSMVDVPEARGARSATVHGSFEDELSKHGHTIPGSFPVERTDSQHSDGEGAQVTEPAQVVESNASSENEGGKSHHHRRHTILGVFKRMFR</sequence>
<feature type="compositionally biased region" description="Low complexity" evidence="1">
    <location>
        <begin position="246"/>
        <end position="259"/>
    </location>
</feature>
<reference evidence="2" key="1">
    <citation type="submission" date="2022-07" db="EMBL/GenBank/DDBJ databases">
        <title>Phylogenomic reconstructions and comparative analyses of Kickxellomycotina fungi.</title>
        <authorList>
            <person name="Reynolds N.K."/>
            <person name="Stajich J.E."/>
            <person name="Barry K."/>
            <person name="Grigoriev I.V."/>
            <person name="Crous P."/>
            <person name="Smith M.E."/>
        </authorList>
    </citation>
    <scope>NUCLEOTIDE SEQUENCE</scope>
    <source>
        <strain evidence="2">IMI 214461</strain>
    </source>
</reference>
<feature type="region of interest" description="Disordered" evidence="1">
    <location>
        <begin position="1"/>
        <end position="40"/>
    </location>
</feature>
<gene>
    <name evidence="2" type="ORF">H4R26_005411</name>
</gene>
<dbReference type="AlphaFoldDB" id="A0A9W8EH68"/>
<accession>A0A9W8EH68</accession>